<evidence type="ECO:0000313" key="2">
    <source>
        <dbReference type="Proteomes" id="UP000663828"/>
    </source>
</evidence>
<dbReference type="Proteomes" id="UP000663828">
    <property type="component" value="Unassembled WGS sequence"/>
</dbReference>
<protein>
    <submittedName>
        <fullName evidence="1">Uncharacterized protein</fullName>
    </submittedName>
</protein>
<dbReference type="EMBL" id="CAJNOR010001356">
    <property type="protein sequence ID" value="CAF1128006.1"/>
    <property type="molecule type" value="Genomic_DNA"/>
</dbReference>
<sequence>MIQTVPFNRQNEAIQIFTPGQQIRRNLRKSVEDGIARNSALRFGSIIQNKKWPPMSNDGIPEPPGILERLGIFFMYTKFSYNNAKYTLFAENDSQCESYCLTKEQTFEKKCHWYFVNYTPSAWERMWYDNIEELQNKVCSTLTTGNNVDKTVLLMKRLVELQKIGKSQQHDEQYVNDEVFSRMFYRQRCFNSRTKTYSDGIEVFQLIEPLVGLLRDPLTICSRLDASRVPPSLYNGAVLLSKRHILLSISAPFYISSPLSQQQVMSTKDFIMTYSKSNVHPWMHGRSKMNASLTIGNRSNGKLILFDLGSSEFGKNVDIDTTSTRWFYEYYKRLDLNFDRIIAFEARVLNATVAWEQLPEDVFPVYTLINTGCTVTGKFNPWFTLQKIAKPEDHVIVKVDIDTFDVERTLIDQIVNDSAIHSLIDELFFEHHVLVNEMRAFWRPPPDPLSQSYVLFTKLRQLGIRMHGWP</sequence>
<dbReference type="AlphaFoldDB" id="A0A814R3Y3"/>
<keyword evidence="2" id="KW-1185">Reference proteome</keyword>
<accession>A0A814R3Y3</accession>
<name>A0A814R3Y3_ADIRI</name>
<reference evidence="1" key="1">
    <citation type="submission" date="2021-02" db="EMBL/GenBank/DDBJ databases">
        <authorList>
            <person name="Nowell W R."/>
        </authorList>
    </citation>
    <scope>NUCLEOTIDE SEQUENCE</scope>
</reference>
<comment type="caution">
    <text evidence="1">The sequence shown here is derived from an EMBL/GenBank/DDBJ whole genome shotgun (WGS) entry which is preliminary data.</text>
</comment>
<organism evidence="1 2">
    <name type="scientific">Adineta ricciae</name>
    <name type="common">Rotifer</name>
    <dbReference type="NCBI Taxonomy" id="249248"/>
    <lineage>
        <taxon>Eukaryota</taxon>
        <taxon>Metazoa</taxon>
        <taxon>Spiralia</taxon>
        <taxon>Gnathifera</taxon>
        <taxon>Rotifera</taxon>
        <taxon>Eurotatoria</taxon>
        <taxon>Bdelloidea</taxon>
        <taxon>Adinetida</taxon>
        <taxon>Adinetidae</taxon>
        <taxon>Adineta</taxon>
    </lineage>
</organism>
<proteinExistence type="predicted"/>
<gene>
    <name evidence="1" type="ORF">XAT740_LOCUS19747</name>
</gene>
<evidence type="ECO:0000313" key="1">
    <source>
        <dbReference type="EMBL" id="CAF1128006.1"/>
    </source>
</evidence>